<reference evidence="3" key="3">
    <citation type="submission" date="2020-04" db="EMBL/GenBank/DDBJ databases">
        <authorList>
            <person name="Tanveer F."/>
            <person name="Xie Y."/>
            <person name="Shinwari Z.K."/>
        </authorList>
    </citation>
    <scope>NUCLEOTIDE SEQUENCE</scope>
    <source>
        <strain evidence="3">MOSEL-ME25</strain>
    </source>
</reference>
<dbReference type="PANTHER" id="PTHR33747:SF1">
    <property type="entry name" value="ADENYLATE CYCLASE-ASSOCIATED CAP C-TERMINAL DOMAIN-CONTAINING PROTEIN"/>
    <property type="match status" value="1"/>
</dbReference>
<dbReference type="EMBL" id="JABEVU030000001">
    <property type="protein sequence ID" value="MDB0580619.1"/>
    <property type="molecule type" value="Genomic_DNA"/>
</dbReference>
<dbReference type="Proteomes" id="UP000527860">
    <property type="component" value="Unassembled WGS sequence"/>
</dbReference>
<feature type="domain" description="Rho termination factor-like N-terminal" evidence="1">
    <location>
        <begin position="7"/>
        <end position="49"/>
    </location>
</feature>
<dbReference type="PANTHER" id="PTHR33747">
    <property type="entry name" value="UPF0225 PROTEIN SCO1677"/>
    <property type="match status" value="1"/>
</dbReference>
<evidence type="ECO:0000313" key="3">
    <source>
        <dbReference type="EMBL" id="MDB0580619.1"/>
    </source>
</evidence>
<dbReference type="RefSeq" id="WP_040105988.1">
    <property type="nucleotide sequence ID" value="NZ_JABEVU030000001.1"/>
</dbReference>
<evidence type="ECO:0000313" key="2">
    <source>
        <dbReference type="EMBL" id="KIH70530.1"/>
    </source>
</evidence>
<gene>
    <name evidence="3" type="ORF">F7P68_0008755</name>
    <name evidence="2" type="ORF">SN16_07390</name>
</gene>
<dbReference type="SMART" id="SM00959">
    <property type="entry name" value="Rho_N"/>
    <property type="match status" value="1"/>
</dbReference>
<evidence type="ECO:0000313" key="5">
    <source>
        <dbReference type="Proteomes" id="UP000527860"/>
    </source>
</evidence>
<dbReference type="STRING" id="45670.SN16_07390"/>
<accession>A0A0C2H9Q9</accession>
<dbReference type="SUPFAM" id="SSF103642">
    <property type="entry name" value="Sec-C motif"/>
    <property type="match status" value="1"/>
</dbReference>
<sequence>MENAKTYLKNYNMNDLKRLARTISVKGFSKYKKEELIDAIIEQQHTSETAMYAYKYIDDRSFATWKESVDHPQEYYRLEDIFGLYIMGYAFEDPEREDNFFLAEGVPGLFGEVDSEENREARLEIQRKLNLIRAALHLYGIVSFDQLIHLFRKYYSMEMSGEEIVEFLEKSPYDISIDQDKQQIVIDDMNYAQYEMVRKLQGDRLYYEPEFAKFIKFSDPNYIDESKHHRQLKEWVKANVDVPAGKHHSIYISLLQLIMQGSKRDEIVQYLMTLNVEFSNVETQRGFFDMIAGIVENTRHFKYRGHKESELKTQTVVKEVKVGRNDPCPCGSGKKYKKCCGR</sequence>
<dbReference type="GeneID" id="77845376"/>
<dbReference type="SUPFAM" id="SSF68912">
    <property type="entry name" value="Rho N-terminal domain-like"/>
    <property type="match status" value="1"/>
</dbReference>
<dbReference type="Pfam" id="PF02810">
    <property type="entry name" value="SEC-C"/>
    <property type="match status" value="1"/>
</dbReference>
<dbReference type="InterPro" id="IPR036269">
    <property type="entry name" value="Rho_N_sf"/>
</dbReference>
<proteinExistence type="predicted"/>
<dbReference type="InterPro" id="IPR004027">
    <property type="entry name" value="SEC_C_motif"/>
</dbReference>
<name>A0A0C2H9Q9_9STAP</name>
<reference evidence="3 5" key="4">
    <citation type="submission" date="2022-12" db="EMBL/GenBank/DDBJ databases">
        <title>Genome analysis and biological profiling of marine Salinicoccus roseus MOSEL-ME25.</title>
        <authorList>
            <person name="Mirza F.T."/>
            <person name="Xie Y."/>
            <person name="Shinwari Z.K."/>
        </authorList>
    </citation>
    <scope>NUCLEOTIDE SEQUENCE [LARGE SCALE GENOMIC DNA]</scope>
    <source>
        <strain evidence="3 5">MOSEL-ME25</strain>
    </source>
</reference>
<dbReference type="GO" id="GO:0006353">
    <property type="term" value="P:DNA-templated transcription termination"/>
    <property type="evidence" value="ECO:0007669"/>
    <property type="project" value="InterPro"/>
</dbReference>
<reference evidence="2 4" key="1">
    <citation type="submission" date="2015-01" db="EMBL/GenBank/DDBJ databases">
        <title>Genome sequences of high lactate-tolerant strain Salinicoccus roseus W12 with industrial interest.</title>
        <authorList>
            <person name="Wang H."/>
            <person name="Yu B."/>
        </authorList>
    </citation>
    <scope>NUCLEOTIDE SEQUENCE [LARGE SCALE GENOMIC DNA]</scope>
    <source>
        <strain evidence="2 4">W12</strain>
    </source>
</reference>
<dbReference type="EMBL" id="JXII01000006">
    <property type="protein sequence ID" value="KIH70530.1"/>
    <property type="molecule type" value="Genomic_DNA"/>
</dbReference>
<dbReference type="OrthoDB" id="2386837at2"/>
<dbReference type="AlphaFoldDB" id="A0A0C2H9Q9"/>
<protein>
    <submittedName>
        <fullName evidence="3">SEC-C metal-binding domain-containing protein</fullName>
    </submittedName>
</protein>
<dbReference type="Pfam" id="PF07498">
    <property type="entry name" value="Rho_N"/>
    <property type="match status" value="1"/>
</dbReference>
<dbReference type="Proteomes" id="UP000031546">
    <property type="component" value="Unassembled WGS sequence"/>
</dbReference>
<dbReference type="Gene3D" id="3.10.450.50">
    <property type="match status" value="1"/>
</dbReference>
<keyword evidence="5" id="KW-1185">Reference proteome</keyword>
<organism evidence="2 4">
    <name type="scientific">Salinicoccus roseus</name>
    <dbReference type="NCBI Taxonomy" id="45670"/>
    <lineage>
        <taxon>Bacteria</taxon>
        <taxon>Bacillati</taxon>
        <taxon>Bacillota</taxon>
        <taxon>Bacilli</taxon>
        <taxon>Bacillales</taxon>
        <taxon>Staphylococcaceae</taxon>
        <taxon>Salinicoccus</taxon>
    </lineage>
</organism>
<dbReference type="InterPro" id="IPR011112">
    <property type="entry name" value="Rho-like_N"/>
</dbReference>
<comment type="caution">
    <text evidence="2">The sequence shown here is derived from an EMBL/GenBank/DDBJ whole genome shotgun (WGS) entry which is preliminary data.</text>
</comment>
<evidence type="ECO:0000313" key="4">
    <source>
        <dbReference type="Proteomes" id="UP000031546"/>
    </source>
</evidence>
<evidence type="ECO:0000259" key="1">
    <source>
        <dbReference type="SMART" id="SM00959"/>
    </source>
</evidence>
<reference evidence="5" key="2">
    <citation type="submission" date="2020-04" db="EMBL/GenBank/DDBJ databases">
        <title>Genome analysis and biological profiling of marine Cellulosimicrobium funkei MOSEL-ME6.</title>
        <authorList>
            <person name="Tanveer F."/>
            <person name="Xie Y."/>
            <person name="Shinwari Z.K."/>
        </authorList>
    </citation>
    <scope>NUCLEOTIDE SEQUENCE [LARGE SCALE GENOMIC DNA]</scope>
    <source>
        <strain evidence="5">MOSEL-ME25</strain>
    </source>
</reference>